<feature type="transmembrane region" description="Helical" evidence="8">
    <location>
        <begin position="215"/>
        <end position="235"/>
    </location>
</feature>
<keyword evidence="10" id="KW-1185">Reference proteome</keyword>
<evidence type="ECO:0000313" key="9">
    <source>
        <dbReference type="EMBL" id="MQY49037.1"/>
    </source>
</evidence>
<keyword evidence="4" id="KW-1003">Cell membrane</keyword>
<dbReference type="Pfam" id="PF01032">
    <property type="entry name" value="FecCD"/>
    <property type="match status" value="2"/>
</dbReference>
<comment type="caution">
    <text evidence="9">The sequence shown here is derived from an EMBL/GenBank/DDBJ whole genome shotgun (WGS) entry which is preliminary data.</text>
</comment>
<comment type="subcellular location">
    <subcellularLocation>
        <location evidence="1">Cell membrane</location>
        <topology evidence="1">Multi-pass membrane protein</topology>
    </subcellularLocation>
</comment>
<keyword evidence="7 8" id="KW-0472">Membrane</keyword>
<dbReference type="GO" id="GO:0005886">
    <property type="term" value="C:plasma membrane"/>
    <property type="evidence" value="ECO:0007669"/>
    <property type="project" value="UniProtKB-SubCell"/>
</dbReference>
<feature type="transmembrane region" description="Helical" evidence="8">
    <location>
        <begin position="440"/>
        <end position="463"/>
    </location>
</feature>
<evidence type="ECO:0000256" key="6">
    <source>
        <dbReference type="ARBA" id="ARBA00022989"/>
    </source>
</evidence>
<feature type="transmembrane region" description="Helical" evidence="8">
    <location>
        <begin position="169"/>
        <end position="195"/>
    </location>
</feature>
<keyword evidence="3" id="KW-0813">Transport</keyword>
<dbReference type="GO" id="GO:0033214">
    <property type="term" value="P:siderophore-iron import into cell"/>
    <property type="evidence" value="ECO:0007669"/>
    <property type="project" value="TreeGrafter"/>
</dbReference>
<evidence type="ECO:0000256" key="7">
    <source>
        <dbReference type="ARBA" id="ARBA00023136"/>
    </source>
</evidence>
<dbReference type="InterPro" id="IPR037294">
    <property type="entry name" value="ABC_BtuC-like"/>
</dbReference>
<dbReference type="PANTHER" id="PTHR30472:SF37">
    <property type="entry name" value="FE(3+) DICITRATE TRANSPORT SYSTEM PERMEASE PROTEIN FECD-RELATED"/>
    <property type="match status" value="1"/>
</dbReference>
<dbReference type="InterPro" id="IPR000522">
    <property type="entry name" value="ABC_transptr_permease_BtuC"/>
</dbReference>
<proteinExistence type="inferred from homology"/>
<dbReference type="GO" id="GO:0022857">
    <property type="term" value="F:transmembrane transporter activity"/>
    <property type="evidence" value="ECO:0007669"/>
    <property type="project" value="InterPro"/>
</dbReference>
<feature type="transmembrane region" description="Helical" evidence="8">
    <location>
        <begin position="145"/>
        <end position="162"/>
    </location>
</feature>
<dbReference type="PANTHER" id="PTHR30472">
    <property type="entry name" value="FERRIC ENTEROBACTIN TRANSPORT SYSTEM PERMEASE PROTEIN"/>
    <property type="match status" value="1"/>
</dbReference>
<protein>
    <submittedName>
        <fullName evidence="9">Fe(3+)-hydroxamate ABC transporter permease FhuB</fullName>
    </submittedName>
</protein>
<feature type="transmembrane region" description="Helical" evidence="8">
    <location>
        <begin position="541"/>
        <end position="562"/>
    </location>
</feature>
<evidence type="ECO:0000256" key="1">
    <source>
        <dbReference type="ARBA" id="ARBA00004651"/>
    </source>
</evidence>
<feature type="transmembrane region" description="Helical" evidence="8">
    <location>
        <begin position="83"/>
        <end position="104"/>
    </location>
</feature>
<feature type="transmembrane region" description="Helical" evidence="8">
    <location>
        <begin position="410"/>
        <end position="428"/>
    </location>
</feature>
<feature type="transmembrane region" description="Helical" evidence="8">
    <location>
        <begin position="574"/>
        <end position="594"/>
    </location>
</feature>
<feature type="transmembrane region" description="Helical" evidence="8">
    <location>
        <begin position="367"/>
        <end position="390"/>
    </location>
</feature>
<dbReference type="Gene3D" id="1.10.3470.10">
    <property type="entry name" value="ABC transporter involved in vitamin B12 uptake, BtuC"/>
    <property type="match status" value="2"/>
</dbReference>
<keyword evidence="6 8" id="KW-1133">Transmembrane helix</keyword>
<dbReference type="EMBL" id="WIXI01000050">
    <property type="protein sequence ID" value="MQY49037.1"/>
    <property type="molecule type" value="Genomic_DNA"/>
</dbReference>
<feature type="transmembrane region" description="Helical" evidence="8">
    <location>
        <begin position="659"/>
        <end position="676"/>
    </location>
</feature>
<name>A0A6A8AGV7_9HYPH</name>
<feature type="transmembrane region" description="Helical" evidence="8">
    <location>
        <begin position="329"/>
        <end position="347"/>
    </location>
</feature>
<evidence type="ECO:0000256" key="4">
    <source>
        <dbReference type="ARBA" id="ARBA00022475"/>
    </source>
</evidence>
<dbReference type="SUPFAM" id="SSF81345">
    <property type="entry name" value="ABC transporter involved in vitamin B12 uptake, BtuC"/>
    <property type="match status" value="2"/>
</dbReference>
<accession>A0A6A8AGV7</accession>
<evidence type="ECO:0000313" key="10">
    <source>
        <dbReference type="Proteomes" id="UP000435138"/>
    </source>
</evidence>
<organism evidence="9 10">
    <name type="scientific">Endobacterium cereale</name>
    <dbReference type="NCBI Taxonomy" id="2663029"/>
    <lineage>
        <taxon>Bacteria</taxon>
        <taxon>Pseudomonadati</taxon>
        <taxon>Pseudomonadota</taxon>
        <taxon>Alphaproteobacteria</taxon>
        <taxon>Hyphomicrobiales</taxon>
        <taxon>Rhizobiaceae</taxon>
        <taxon>Endobacterium</taxon>
    </lineage>
</organism>
<evidence type="ECO:0000256" key="5">
    <source>
        <dbReference type="ARBA" id="ARBA00022692"/>
    </source>
</evidence>
<feature type="transmembrane region" description="Helical" evidence="8">
    <location>
        <begin position="116"/>
        <end position="139"/>
    </location>
</feature>
<gene>
    <name evidence="9" type="primary">fhuB</name>
    <name evidence="9" type="ORF">GAO09_23670</name>
</gene>
<feature type="transmembrane region" description="Helical" evidence="8">
    <location>
        <begin position="469"/>
        <end position="488"/>
    </location>
</feature>
<dbReference type="Proteomes" id="UP000435138">
    <property type="component" value="Unassembled WGS sequence"/>
</dbReference>
<reference evidence="9 10" key="1">
    <citation type="submission" date="2019-11" db="EMBL/GenBank/DDBJ databases">
        <title>Genome analysis of Rhizobacterium cereale a novel genus and species isolated from maize roots in North Spain.</title>
        <authorList>
            <person name="Menendez E."/>
            <person name="Flores-Felix J.D."/>
            <person name="Ramirez-Bahena M.-H."/>
            <person name="Igual J.M."/>
            <person name="Garcia-Fraile P."/>
            <person name="Peix A."/>
            <person name="Velazquez E."/>
        </authorList>
    </citation>
    <scope>NUCLEOTIDE SEQUENCE [LARGE SCALE GENOMIC DNA]</scope>
    <source>
        <strain evidence="9 10">RZME27</strain>
    </source>
</reference>
<feature type="transmembrane region" description="Helical" evidence="8">
    <location>
        <begin position="631"/>
        <end position="653"/>
    </location>
</feature>
<evidence type="ECO:0000256" key="8">
    <source>
        <dbReference type="SAM" id="Phobius"/>
    </source>
</evidence>
<feature type="transmembrane region" description="Helical" evidence="8">
    <location>
        <begin position="500"/>
        <end position="521"/>
    </location>
</feature>
<dbReference type="NCBIfam" id="NF007866">
    <property type="entry name" value="PRK10577.1-2"/>
    <property type="match status" value="1"/>
</dbReference>
<sequence>MALRRDWRRPALRAFYGSCAERPMSAFMRRNGRYLALLALLAVPSALLSIHAALALLPLHDWPTALLQTDLHDPAQLLARHSFLPQLAVALVAGAALSLSGVLLQQSLKNPIAEPTTLGTSAGAGLALTIATIFAPWMLEYGRELISLFGATVATASVLMIAGRGRLSVSVILLAGMIVSMTASATTAIFLSLFTDYMGELFVWQSGSLVQNGDRSAIILMFWFVPAACLTVLLRRPFSMLGLEDEAASSLGLKPWVFRLIAISLAISLGASVAAAVGVIAFVGLAASAFAKATGARSFGQVAGRATIIGALLLLLVDRLSDAVFPGELPAGSLTALIGAPLLFLLIRRLPGEFRHRSTVNSRKHPAGVATFLGACVVIITLSMISLAVGPTAGGWSTGAVSLAWDTLEYRWPRVLGAASAGILLALAGGTMQKITANPLAAPEALGVSGGATIGVLALLTVTGGIDQFHLALAAALGAVGAGLLVNVLTRNDSFAADRLLLCGLTVTMLATGWASVFLATGDPRTGWVMSWLSGSTYRLAPHQAMFASVISLAAFAVIPFAERWLTILPLGKTVASSVGVPVSAAWGVSFAFAAIATGAATLLIGPLSFIGLTAPHLARLLGFHDTRCQMFAAAWIGAAIMILADWLGRIVVFPWETPAGIFAALLGGPYMLWALRRR</sequence>
<evidence type="ECO:0000256" key="2">
    <source>
        <dbReference type="ARBA" id="ARBA00007935"/>
    </source>
</evidence>
<dbReference type="AlphaFoldDB" id="A0A6A8AGV7"/>
<dbReference type="CDD" id="cd06550">
    <property type="entry name" value="TM_ABC_iron-siderophores_like"/>
    <property type="match status" value="2"/>
</dbReference>
<evidence type="ECO:0000256" key="3">
    <source>
        <dbReference type="ARBA" id="ARBA00022448"/>
    </source>
</evidence>
<feature type="transmembrane region" description="Helical" evidence="8">
    <location>
        <begin position="600"/>
        <end position="619"/>
    </location>
</feature>
<keyword evidence="5 8" id="KW-0812">Transmembrane</keyword>
<comment type="similarity">
    <text evidence="2">Belongs to the binding-protein-dependent transport system permease family. FecCD subfamily.</text>
</comment>